<dbReference type="GO" id="GO:0000978">
    <property type="term" value="F:RNA polymerase II cis-regulatory region sequence-specific DNA binding"/>
    <property type="evidence" value="ECO:0007669"/>
    <property type="project" value="TreeGrafter"/>
</dbReference>
<dbReference type="InterPro" id="IPR033897">
    <property type="entry name" value="SRF-like_MADS-box"/>
</dbReference>
<dbReference type="InterPro" id="IPR036879">
    <property type="entry name" value="TF_MADSbox_sf"/>
</dbReference>
<dbReference type="PROSITE" id="PS50066">
    <property type="entry name" value="MADS_BOX_2"/>
    <property type="match status" value="1"/>
</dbReference>
<evidence type="ECO:0000259" key="6">
    <source>
        <dbReference type="PROSITE" id="PS50066"/>
    </source>
</evidence>
<evidence type="ECO:0000313" key="7">
    <source>
        <dbReference type="EMBL" id="KAE9459857.1"/>
    </source>
</evidence>
<dbReference type="SMART" id="SM00432">
    <property type="entry name" value="MADS"/>
    <property type="match status" value="1"/>
</dbReference>
<dbReference type="PRINTS" id="PR00404">
    <property type="entry name" value="MADSDOMAIN"/>
</dbReference>
<dbReference type="GO" id="GO:0046983">
    <property type="term" value="F:protein dimerization activity"/>
    <property type="evidence" value="ECO:0007669"/>
    <property type="project" value="InterPro"/>
</dbReference>
<evidence type="ECO:0000256" key="4">
    <source>
        <dbReference type="ARBA" id="ARBA00023163"/>
    </source>
</evidence>
<name>A0A6A4LZC6_9ERIC</name>
<dbReference type="GO" id="GO:0000981">
    <property type="term" value="F:DNA-binding transcription factor activity, RNA polymerase II-specific"/>
    <property type="evidence" value="ECO:0007669"/>
    <property type="project" value="InterPro"/>
</dbReference>
<evidence type="ECO:0000256" key="1">
    <source>
        <dbReference type="ARBA" id="ARBA00004123"/>
    </source>
</evidence>
<dbReference type="AlphaFoldDB" id="A0A6A4LZC6"/>
<keyword evidence="2" id="KW-0805">Transcription regulation</keyword>
<comment type="subcellular location">
    <subcellularLocation>
        <location evidence="1">Nucleus</location>
    </subcellularLocation>
</comment>
<comment type="caution">
    <text evidence="7">The sequence shown here is derived from an EMBL/GenBank/DDBJ whole genome shotgun (WGS) entry which is preliminary data.</text>
</comment>
<feature type="non-terminal residue" evidence="7">
    <location>
        <position position="1"/>
    </location>
</feature>
<dbReference type="Gene3D" id="3.40.1810.10">
    <property type="entry name" value="Transcription factor, MADS-box"/>
    <property type="match status" value="1"/>
</dbReference>
<dbReference type="CDD" id="cd00266">
    <property type="entry name" value="MADS_SRF_like"/>
    <property type="match status" value="1"/>
</dbReference>
<dbReference type="PANTHER" id="PTHR11945">
    <property type="entry name" value="MADS BOX PROTEIN"/>
    <property type="match status" value="1"/>
</dbReference>
<evidence type="ECO:0000256" key="3">
    <source>
        <dbReference type="ARBA" id="ARBA00023125"/>
    </source>
</evidence>
<accession>A0A6A4LZC6</accession>
<dbReference type="FunFam" id="3.40.1810.10:FF:000024">
    <property type="entry name" value="Agamous-like MADS-box protein AGL80"/>
    <property type="match status" value="1"/>
</dbReference>
<keyword evidence="5" id="KW-0539">Nucleus</keyword>
<dbReference type="Proteomes" id="UP000428333">
    <property type="component" value="Linkage Group LG05"/>
</dbReference>
<evidence type="ECO:0000313" key="8">
    <source>
        <dbReference type="Proteomes" id="UP000428333"/>
    </source>
</evidence>
<keyword evidence="3" id="KW-0238">DNA-binding</keyword>
<protein>
    <recommendedName>
        <fullName evidence="6">MADS-box domain-containing protein</fullName>
    </recommendedName>
</protein>
<evidence type="ECO:0000256" key="5">
    <source>
        <dbReference type="ARBA" id="ARBA00023242"/>
    </source>
</evidence>
<dbReference type="EMBL" id="QEFC01001156">
    <property type="protein sequence ID" value="KAE9459857.1"/>
    <property type="molecule type" value="Genomic_DNA"/>
</dbReference>
<dbReference type="SUPFAM" id="SSF55455">
    <property type="entry name" value="SRF-like"/>
    <property type="match status" value="1"/>
</dbReference>
<proteinExistence type="predicted"/>
<keyword evidence="4" id="KW-0804">Transcription</keyword>
<dbReference type="Pfam" id="PF00319">
    <property type="entry name" value="SRF-TF"/>
    <property type="match status" value="1"/>
</dbReference>
<organism evidence="7 8">
    <name type="scientific">Rhododendron williamsianum</name>
    <dbReference type="NCBI Taxonomy" id="262921"/>
    <lineage>
        <taxon>Eukaryota</taxon>
        <taxon>Viridiplantae</taxon>
        <taxon>Streptophyta</taxon>
        <taxon>Embryophyta</taxon>
        <taxon>Tracheophyta</taxon>
        <taxon>Spermatophyta</taxon>
        <taxon>Magnoliopsida</taxon>
        <taxon>eudicotyledons</taxon>
        <taxon>Gunneridae</taxon>
        <taxon>Pentapetalae</taxon>
        <taxon>asterids</taxon>
        <taxon>Ericales</taxon>
        <taxon>Ericaceae</taxon>
        <taxon>Ericoideae</taxon>
        <taxon>Rhodoreae</taxon>
        <taxon>Rhododendron</taxon>
    </lineage>
</organism>
<sequence>MPRSKVKLAYISNDSARRTTFRKRESGLIKKAEEITTLCGVEACAILYSPYSPEPNVWPSPLDAQRVISRFRNMAPPEQNRKMVDQQSFARQRLEKTTEKVTKLGTENRHNEMTQVMYQCLSGRLVFECLSIGDLCYLSGLVSQNLRVIDRRLEFFQRHHSG</sequence>
<dbReference type="GO" id="GO:0005634">
    <property type="term" value="C:nucleus"/>
    <property type="evidence" value="ECO:0007669"/>
    <property type="project" value="UniProtKB-SubCell"/>
</dbReference>
<evidence type="ECO:0000256" key="2">
    <source>
        <dbReference type="ARBA" id="ARBA00023015"/>
    </source>
</evidence>
<feature type="domain" description="MADS-box" evidence="6">
    <location>
        <begin position="1"/>
        <end position="49"/>
    </location>
</feature>
<gene>
    <name evidence="7" type="ORF">C3L33_08240</name>
</gene>
<dbReference type="GO" id="GO:0045944">
    <property type="term" value="P:positive regulation of transcription by RNA polymerase II"/>
    <property type="evidence" value="ECO:0007669"/>
    <property type="project" value="InterPro"/>
</dbReference>
<reference evidence="7 8" key="1">
    <citation type="journal article" date="2019" name="Genome Biol. Evol.">
        <title>The Rhododendron genome and chromosomal organization provide insight into shared whole-genome duplications across the heath family (Ericaceae).</title>
        <authorList>
            <person name="Soza V.L."/>
            <person name="Lindsley D."/>
            <person name="Waalkes A."/>
            <person name="Ramage E."/>
            <person name="Patwardhan R.P."/>
            <person name="Burton J.N."/>
            <person name="Adey A."/>
            <person name="Kumar A."/>
            <person name="Qiu R."/>
            <person name="Shendure J."/>
            <person name="Hall B."/>
        </authorList>
    </citation>
    <scope>NUCLEOTIDE SEQUENCE [LARGE SCALE GENOMIC DNA]</scope>
    <source>
        <strain evidence="7">RSF 1966-606</strain>
    </source>
</reference>
<dbReference type="OrthoDB" id="1692623at2759"/>
<keyword evidence="8" id="KW-1185">Reference proteome</keyword>
<dbReference type="PANTHER" id="PTHR11945:SF387">
    <property type="entry name" value="AGAMOUS-LIKE MADS-BOX PROTEIN AGL80"/>
    <property type="match status" value="1"/>
</dbReference>
<dbReference type="SMR" id="A0A6A4LZC6"/>
<dbReference type="InterPro" id="IPR002100">
    <property type="entry name" value="TF_MADSbox"/>
</dbReference>